<dbReference type="Gene3D" id="3.30.450.20">
    <property type="entry name" value="PAS domain"/>
    <property type="match status" value="1"/>
</dbReference>
<feature type="domain" description="GPR158/179 extracellular" evidence="9">
    <location>
        <begin position="797"/>
        <end position="893"/>
    </location>
</feature>
<feature type="domain" description="GPR158/179 extracellular" evidence="9">
    <location>
        <begin position="316"/>
        <end position="417"/>
    </location>
</feature>
<evidence type="ECO:0000313" key="10">
    <source>
        <dbReference type="EMBL" id="JAP57030.1"/>
    </source>
</evidence>
<comment type="subcellular location">
    <subcellularLocation>
        <location evidence="1">Cell membrane</location>
        <topology evidence="1">Multi-pass membrane protein</topology>
    </subcellularLocation>
</comment>
<evidence type="ECO:0000256" key="7">
    <source>
        <dbReference type="ARBA" id="ARBA00023180"/>
    </source>
</evidence>
<accession>A0A0X3Q0R0</accession>
<evidence type="ECO:0000259" key="9">
    <source>
        <dbReference type="Pfam" id="PF22572"/>
    </source>
</evidence>
<keyword evidence="5" id="KW-0297">G-protein coupled receptor</keyword>
<dbReference type="PANTHER" id="PTHR32546:SF25">
    <property type="entry name" value="MIP05539P"/>
    <property type="match status" value="1"/>
</dbReference>
<name>A0A0X3Q0R0_SCHSO</name>
<evidence type="ECO:0000256" key="5">
    <source>
        <dbReference type="ARBA" id="ARBA00023040"/>
    </source>
</evidence>
<organism evidence="10">
    <name type="scientific">Schistocephalus solidus</name>
    <name type="common">Tapeworm</name>
    <dbReference type="NCBI Taxonomy" id="70667"/>
    <lineage>
        <taxon>Eukaryota</taxon>
        <taxon>Metazoa</taxon>
        <taxon>Spiralia</taxon>
        <taxon>Lophotrochozoa</taxon>
        <taxon>Platyhelminthes</taxon>
        <taxon>Cestoda</taxon>
        <taxon>Eucestoda</taxon>
        <taxon>Diphyllobothriidea</taxon>
        <taxon>Diphyllobothriidae</taxon>
        <taxon>Schistocephalus</taxon>
    </lineage>
</organism>
<proteinExistence type="inferred from homology"/>
<keyword evidence="8" id="KW-0807">Transducer</keyword>
<keyword evidence="6 10" id="KW-0675">Receptor</keyword>
<gene>
    <name evidence="10" type="primary">GP158</name>
    <name evidence="10" type="ORF">TR104073</name>
</gene>
<evidence type="ECO:0000256" key="6">
    <source>
        <dbReference type="ARBA" id="ARBA00023170"/>
    </source>
</evidence>
<evidence type="ECO:0000256" key="2">
    <source>
        <dbReference type="ARBA" id="ARBA00007242"/>
    </source>
</evidence>
<comment type="similarity">
    <text evidence="2">Belongs to the G-protein coupled receptor 3 family.</text>
</comment>
<dbReference type="InterPro" id="IPR054714">
    <property type="entry name" value="GPR158_179_extracellular"/>
</dbReference>
<sequence>FFFGHRHVRFSMRGKIMTILCPWVSPHGQEMSTMRKFSLAFLLVAILLTFSNPPSLPRGSALNPFSWYPRDNFDYIMEKMSRANPNNCPYLSEADLTLPATSVNQLPAYNRIPLQIWFSNRSKLMHLHNVALNRAYFYSYILQRLNATDTAPPLLPSLLYYYFAASADVSSAPNALNVSGMFMDTNCSYASWYVVESVNTTFPLFAPIARRLDNWNDETNILRVPSNKTIELTDMGAGPNNNYTAPWYKNNPYIHDKEMGITYIPDHRGTALGKNQYSTRSQLADIYGRPLEQLEIVNFFGPNAPGIKETFLPVRFTRPYYDCGHSNRWIVSAVSALSDYMPRYSPIDRLRGPRMVGVIVTSMDFLRIDFNPCKASLGNPTHFLAGVSRCKPTTMCVPLPGFGFARGGYECVCQPGYRLPMQQNGPFRGIDIEQATELEYQNGFDCLPIGWREVVPHEISIRGSLQRVRRSTNESAEAATNEKEDDSDDLLCEILKQTVRKASAFLSSVGYELRRALLYFSNSTIVRPKVVENENTSSVDWKLAPSVFPYAAEWEATRENPVSRDSTELNRPRREISIPFYFIGGGYTFSQQAFGEVQRLITYVDTVTPENCAAKAPEDLTMPGGVSYGAEVQFEMEGRMALRLAHFLSAYYQNNIVGELYGNLKSGSPLNRFELFGEVYATVLSSFQIVSCGVFFDHQAFTDHDGVTWDLFAPYAYKPTMSTQVAEAIDMSVQTFRNYTQQPWFRILKERWVSSRFGLERMTTKPYIRSNINGTQVQRYFNFPLFYRVPRYEDGYWTEPYYVCYGFQNGWVITYAAPFFGFLDNRKTLDFMGVVTVSVSLAHLDLNQCPQSFYTPNFFKNSAVCDFKNTYCEPIPGRRFRSGSYKCMCRQGFEYPFNDLSWFFDGETMEREYELKLLGKPSRYDLLKCRQGIAARLPIARSTVLLLLAVVWAAISGCV</sequence>
<evidence type="ECO:0000256" key="3">
    <source>
        <dbReference type="ARBA" id="ARBA00022475"/>
    </source>
</evidence>
<dbReference type="AlphaFoldDB" id="A0A0X3Q0R0"/>
<keyword evidence="3" id="KW-0472">Membrane</keyword>
<dbReference type="GO" id="GO:0005886">
    <property type="term" value="C:plasma membrane"/>
    <property type="evidence" value="ECO:0007669"/>
    <property type="project" value="UniProtKB-SubCell"/>
</dbReference>
<dbReference type="Pfam" id="PF22572">
    <property type="entry name" value="GPR158_179_EC"/>
    <property type="match status" value="2"/>
</dbReference>
<evidence type="ECO:0000256" key="8">
    <source>
        <dbReference type="ARBA" id="ARBA00023224"/>
    </source>
</evidence>
<dbReference type="InterPro" id="IPR043458">
    <property type="entry name" value="GPR158/179"/>
</dbReference>
<reference evidence="10" key="1">
    <citation type="submission" date="2016-01" db="EMBL/GenBank/DDBJ databases">
        <title>Reference transcriptome for the parasite Schistocephalus solidus: insights into the molecular evolution of parasitism.</title>
        <authorList>
            <person name="Hebert F.O."/>
            <person name="Grambauer S."/>
            <person name="Barber I."/>
            <person name="Landry C.R."/>
            <person name="Aubin-Horth N."/>
        </authorList>
    </citation>
    <scope>NUCLEOTIDE SEQUENCE</scope>
</reference>
<keyword evidence="7" id="KW-0325">Glycoprotein</keyword>
<keyword evidence="4" id="KW-0732">Signal</keyword>
<dbReference type="PANTHER" id="PTHR32546">
    <property type="entry name" value="G-PROTEIN COUPLED RECEPTOR 158-RELATED"/>
    <property type="match status" value="1"/>
</dbReference>
<evidence type="ECO:0000256" key="1">
    <source>
        <dbReference type="ARBA" id="ARBA00004651"/>
    </source>
</evidence>
<feature type="non-terminal residue" evidence="10">
    <location>
        <position position="1"/>
    </location>
</feature>
<dbReference type="CDD" id="cd00054">
    <property type="entry name" value="EGF_CA"/>
    <property type="match status" value="1"/>
</dbReference>
<dbReference type="EMBL" id="GEEE01006195">
    <property type="protein sequence ID" value="JAP57030.1"/>
    <property type="molecule type" value="Transcribed_RNA"/>
</dbReference>
<keyword evidence="3" id="KW-1003">Cell membrane</keyword>
<protein>
    <submittedName>
        <fullName evidence="10">Putative G-protein coupled receptor 158</fullName>
    </submittedName>
</protein>
<evidence type="ECO:0000256" key="4">
    <source>
        <dbReference type="ARBA" id="ARBA00022729"/>
    </source>
</evidence>
<dbReference type="GO" id="GO:0004930">
    <property type="term" value="F:G protein-coupled receptor activity"/>
    <property type="evidence" value="ECO:0007669"/>
    <property type="project" value="UniProtKB-KW"/>
</dbReference>